<dbReference type="SUPFAM" id="SSF53474">
    <property type="entry name" value="alpha/beta-Hydrolases"/>
    <property type="match status" value="1"/>
</dbReference>
<dbReference type="Gene3D" id="3.40.50.1820">
    <property type="entry name" value="alpha/beta hydrolase"/>
    <property type="match status" value="1"/>
</dbReference>
<dbReference type="RefSeq" id="WP_110400931.1">
    <property type="nucleotide sequence ID" value="NZ_QJJS01000009.1"/>
</dbReference>
<reference evidence="4 5" key="1">
    <citation type="submission" date="2018-05" db="EMBL/GenBank/DDBJ databases">
        <title>Genomic Encyclopedia of Type Strains, Phase IV (KMG-IV): sequencing the most valuable type-strain genomes for metagenomic binning, comparative biology and taxonomic classification.</title>
        <authorList>
            <person name="Goeker M."/>
        </authorList>
    </citation>
    <scope>NUCLEOTIDE SEQUENCE [LARGE SCALE GENOMIC DNA]</scope>
    <source>
        <strain evidence="4 5">DSM 566</strain>
    </source>
</reference>
<dbReference type="EMBL" id="QJJS01000009">
    <property type="protein sequence ID" value="PXW95493.1"/>
    <property type="molecule type" value="Genomic_DNA"/>
</dbReference>
<dbReference type="PANTHER" id="PTHR10655:SF17">
    <property type="entry name" value="LYSOPHOSPHOLIPASE-LIKE PROTEIN 1"/>
    <property type="match status" value="1"/>
</dbReference>
<organism evidence="4 5">
    <name type="scientific">Sphaerotilus hippei</name>
    <dbReference type="NCBI Taxonomy" id="744406"/>
    <lineage>
        <taxon>Bacteria</taxon>
        <taxon>Pseudomonadati</taxon>
        <taxon>Pseudomonadota</taxon>
        <taxon>Betaproteobacteria</taxon>
        <taxon>Burkholderiales</taxon>
        <taxon>Sphaerotilaceae</taxon>
        <taxon>Sphaerotilus</taxon>
    </lineage>
</organism>
<keyword evidence="5" id="KW-1185">Reference proteome</keyword>
<dbReference type="Proteomes" id="UP000247811">
    <property type="component" value="Unassembled WGS sequence"/>
</dbReference>
<accession>A0A318H096</accession>
<dbReference type="GO" id="GO:0016787">
    <property type="term" value="F:hydrolase activity"/>
    <property type="evidence" value="ECO:0007669"/>
    <property type="project" value="UniProtKB-KW"/>
</dbReference>
<dbReference type="InterPro" id="IPR050565">
    <property type="entry name" value="LYPA1-2/EST-like"/>
</dbReference>
<comment type="similarity">
    <text evidence="1">Belongs to the AB hydrolase superfamily. AB hydrolase 2 family.</text>
</comment>
<evidence type="ECO:0000259" key="3">
    <source>
        <dbReference type="Pfam" id="PF02230"/>
    </source>
</evidence>
<dbReference type="NCBIfam" id="NF008525">
    <property type="entry name" value="PRK11460.1"/>
    <property type="match status" value="1"/>
</dbReference>
<dbReference type="AlphaFoldDB" id="A0A318H096"/>
<keyword evidence="2" id="KW-0378">Hydrolase</keyword>
<feature type="domain" description="Phospholipase/carboxylesterase/thioesterase" evidence="3">
    <location>
        <begin position="14"/>
        <end position="206"/>
    </location>
</feature>
<sequence>MNPEDLEFLPEQGEPLQLMVLLHGVGSQPAHLRPLADVLRRQFPQAAVLVPAGFEPFDAGPVAGHQWFSVRGIDEDQRVERVARSLPALLARIRAEQARLGVEARATALFGFSQGAIMALEAVQADPALAGRVLAFSGRYARLPEQAPPETTIHLFHGSADPVIDAAHSRAAMQHLSGLSAGDATLDLAEGVGHELHAALVDRALHRLTHHVPLRLWQAAMASPGN</sequence>
<comment type="caution">
    <text evidence="4">The sequence shown here is derived from an EMBL/GenBank/DDBJ whole genome shotgun (WGS) entry which is preliminary data.</text>
</comment>
<evidence type="ECO:0000256" key="1">
    <source>
        <dbReference type="ARBA" id="ARBA00006499"/>
    </source>
</evidence>
<dbReference type="InterPro" id="IPR029058">
    <property type="entry name" value="AB_hydrolase_fold"/>
</dbReference>
<dbReference type="PANTHER" id="PTHR10655">
    <property type="entry name" value="LYSOPHOSPHOLIPASE-RELATED"/>
    <property type="match status" value="1"/>
</dbReference>
<dbReference type="InterPro" id="IPR003140">
    <property type="entry name" value="PLipase/COase/thioEstase"/>
</dbReference>
<evidence type="ECO:0000313" key="4">
    <source>
        <dbReference type="EMBL" id="PXW95493.1"/>
    </source>
</evidence>
<protein>
    <submittedName>
        <fullName evidence="4">Phospholipase/carboxylesterase</fullName>
    </submittedName>
</protein>
<gene>
    <name evidence="4" type="ORF">C7444_10962</name>
</gene>
<dbReference type="OrthoDB" id="9801763at2"/>
<proteinExistence type="inferred from homology"/>
<dbReference type="Pfam" id="PF02230">
    <property type="entry name" value="Abhydrolase_2"/>
    <property type="match status" value="1"/>
</dbReference>
<name>A0A318H096_9BURK</name>
<evidence type="ECO:0000256" key="2">
    <source>
        <dbReference type="ARBA" id="ARBA00022801"/>
    </source>
</evidence>
<evidence type="ECO:0000313" key="5">
    <source>
        <dbReference type="Proteomes" id="UP000247811"/>
    </source>
</evidence>